<dbReference type="Gene3D" id="1.20.1250.20">
    <property type="entry name" value="MFS general substrate transporter like domains"/>
    <property type="match status" value="2"/>
</dbReference>
<dbReference type="Proteomes" id="UP000006455">
    <property type="component" value="Unassembled WGS sequence"/>
</dbReference>
<feature type="transmembrane region" description="Helical" evidence="5">
    <location>
        <begin position="41"/>
        <end position="62"/>
    </location>
</feature>
<dbReference type="EMBL" id="AFVW02000003">
    <property type="protein sequence ID" value="EJO89138.1"/>
    <property type="molecule type" value="Genomic_DNA"/>
</dbReference>
<feature type="transmembrane region" description="Helical" evidence="5">
    <location>
        <begin position="369"/>
        <end position="393"/>
    </location>
</feature>
<reference evidence="7 8" key="1">
    <citation type="journal article" date="2011" name="J. Bacteriol.">
        <title>Genome sequence of the Mycobacterium colombiense type strain, CECT 3035.</title>
        <authorList>
            <person name="Gonzalez-Perez M."/>
            <person name="Murcia M.I."/>
            <person name="Landsman D."/>
            <person name="Jordan I.K."/>
            <person name="Marino-Ramirez L."/>
        </authorList>
    </citation>
    <scope>NUCLEOTIDE SEQUENCE [LARGE SCALE GENOMIC DNA]</scope>
    <source>
        <strain evidence="7 8">CECT 3035</strain>
    </source>
</reference>
<protein>
    <submittedName>
        <fullName evidence="7">Integral membrane transport protein</fullName>
    </submittedName>
</protein>
<dbReference type="PROSITE" id="PS50850">
    <property type="entry name" value="MFS"/>
    <property type="match status" value="1"/>
</dbReference>
<evidence type="ECO:0000256" key="2">
    <source>
        <dbReference type="ARBA" id="ARBA00022692"/>
    </source>
</evidence>
<dbReference type="AlphaFoldDB" id="J4TI58"/>
<evidence type="ECO:0000256" key="3">
    <source>
        <dbReference type="ARBA" id="ARBA00022989"/>
    </source>
</evidence>
<feature type="transmembrane region" description="Helical" evidence="5">
    <location>
        <begin position="139"/>
        <end position="159"/>
    </location>
</feature>
<gene>
    <name evidence="7" type="ORF">MCOL_V212850</name>
</gene>
<dbReference type="STRING" id="1041522.GCA_002105755_03370"/>
<evidence type="ECO:0000256" key="4">
    <source>
        <dbReference type="ARBA" id="ARBA00023136"/>
    </source>
</evidence>
<dbReference type="InterPro" id="IPR036259">
    <property type="entry name" value="MFS_trans_sf"/>
</dbReference>
<feature type="transmembrane region" description="Helical" evidence="5">
    <location>
        <begin position="285"/>
        <end position="302"/>
    </location>
</feature>
<dbReference type="PANTHER" id="PTHR23539:SF1">
    <property type="entry name" value="MAJOR FACILITATOR SUPERFAMILY (MFS) PROFILE DOMAIN-CONTAINING PROTEIN"/>
    <property type="match status" value="1"/>
</dbReference>
<dbReference type="Pfam" id="PF07690">
    <property type="entry name" value="MFS_1"/>
    <property type="match status" value="1"/>
</dbReference>
<feature type="transmembrane region" description="Helical" evidence="5">
    <location>
        <begin position="308"/>
        <end position="331"/>
    </location>
</feature>
<organism evidence="7 8">
    <name type="scientific">Mycobacterium colombiense CECT 3035</name>
    <dbReference type="NCBI Taxonomy" id="1041522"/>
    <lineage>
        <taxon>Bacteria</taxon>
        <taxon>Bacillati</taxon>
        <taxon>Actinomycetota</taxon>
        <taxon>Actinomycetes</taxon>
        <taxon>Mycobacteriales</taxon>
        <taxon>Mycobacteriaceae</taxon>
        <taxon>Mycobacterium</taxon>
        <taxon>Mycobacterium avium complex (MAC)</taxon>
    </lineage>
</organism>
<sequence>MTLRRRTAHALDLMAFSLADVRDGLGPFLSIYLLVTHHWDQASIGFVMALGGIAGVIVQTPVGALVDKTTAKRALVITGAVGVAVAALAMPLLPGFYTIAFLQAVTGIAGSIFSPALAAITLGIVGPRLFSRRVGRNESFRHAGTASAAVVAGGLAYYFGPVVVFWLLAVMAVLSVVATLRVPGDAIDDDVARGMDKATSGQHRGPSGFGVLLHNRRLMIFAVVVFAFHLANAAMLPLVGQKLALHNKEVGTALMSACIVAAQVVMVPVAYLVGAKTDSWGRKPIFLVGFAVLTVRAFLYPLSDNSYWLVGVQLLDGVGAGIFGALFPLVVQDVTHGTGRFNVSLGAITSAWGIGASLSNFVAGGIVVAAGYSVAFMSLGAIAALGFALYLIAMPETATGTASGPGVFALPHRRQVQRDTVVGGELVEDLDGKV</sequence>
<dbReference type="GO" id="GO:0022857">
    <property type="term" value="F:transmembrane transporter activity"/>
    <property type="evidence" value="ECO:0007669"/>
    <property type="project" value="InterPro"/>
</dbReference>
<feature type="transmembrane region" description="Helical" evidence="5">
    <location>
        <begin position="218"/>
        <end position="240"/>
    </location>
</feature>
<feature type="transmembrane region" description="Helical" evidence="5">
    <location>
        <begin position="99"/>
        <end position="127"/>
    </location>
</feature>
<evidence type="ECO:0000256" key="5">
    <source>
        <dbReference type="SAM" id="Phobius"/>
    </source>
</evidence>
<dbReference type="InterPro" id="IPR020846">
    <property type="entry name" value="MFS_dom"/>
</dbReference>
<keyword evidence="2 5" id="KW-0812">Transmembrane</keyword>
<feature type="transmembrane region" description="Helical" evidence="5">
    <location>
        <begin position="12"/>
        <end position="35"/>
    </location>
</feature>
<evidence type="ECO:0000313" key="7">
    <source>
        <dbReference type="EMBL" id="EJO89138.1"/>
    </source>
</evidence>
<dbReference type="InterPro" id="IPR011701">
    <property type="entry name" value="MFS"/>
</dbReference>
<accession>J4TI58</accession>
<proteinExistence type="predicted"/>
<dbReference type="eggNOG" id="COG2814">
    <property type="taxonomic scope" value="Bacteria"/>
</dbReference>
<dbReference type="SUPFAM" id="SSF103473">
    <property type="entry name" value="MFS general substrate transporter"/>
    <property type="match status" value="1"/>
</dbReference>
<keyword evidence="4 5" id="KW-0472">Membrane</keyword>
<dbReference type="PANTHER" id="PTHR23539">
    <property type="entry name" value="MFS TRANSPORTER"/>
    <property type="match status" value="1"/>
</dbReference>
<feature type="transmembrane region" description="Helical" evidence="5">
    <location>
        <begin position="252"/>
        <end position="273"/>
    </location>
</feature>
<comment type="caution">
    <text evidence="7">The sequence shown here is derived from an EMBL/GenBank/DDBJ whole genome shotgun (WGS) entry which is preliminary data.</text>
</comment>
<feature type="transmembrane region" description="Helical" evidence="5">
    <location>
        <begin position="343"/>
        <end position="363"/>
    </location>
</feature>
<keyword evidence="3 5" id="KW-1133">Transmembrane helix</keyword>
<comment type="subcellular location">
    <subcellularLocation>
        <location evidence="1">Cell membrane</location>
        <topology evidence="1">Multi-pass membrane protein</topology>
    </subcellularLocation>
</comment>
<evidence type="ECO:0000313" key="8">
    <source>
        <dbReference type="Proteomes" id="UP000006455"/>
    </source>
</evidence>
<evidence type="ECO:0000256" key="1">
    <source>
        <dbReference type="ARBA" id="ARBA00004651"/>
    </source>
</evidence>
<feature type="domain" description="Major facilitator superfamily (MFS) profile" evidence="6">
    <location>
        <begin position="1"/>
        <end position="398"/>
    </location>
</feature>
<name>J4TI58_9MYCO</name>
<evidence type="ECO:0000259" key="6">
    <source>
        <dbReference type="PROSITE" id="PS50850"/>
    </source>
</evidence>
<feature type="transmembrane region" description="Helical" evidence="5">
    <location>
        <begin position="74"/>
        <end position="93"/>
    </location>
</feature>
<dbReference type="GO" id="GO:0005886">
    <property type="term" value="C:plasma membrane"/>
    <property type="evidence" value="ECO:0007669"/>
    <property type="project" value="UniProtKB-SubCell"/>
</dbReference>